<evidence type="ECO:0000259" key="1">
    <source>
        <dbReference type="Pfam" id="PF12680"/>
    </source>
</evidence>
<dbReference type="Gene3D" id="3.10.450.50">
    <property type="match status" value="1"/>
</dbReference>
<name>A0A316HWM5_9GAMM</name>
<feature type="domain" description="SnoaL-like" evidence="1">
    <location>
        <begin position="8"/>
        <end position="110"/>
    </location>
</feature>
<dbReference type="Proteomes" id="UP000245812">
    <property type="component" value="Unassembled WGS sequence"/>
</dbReference>
<dbReference type="InterPro" id="IPR037401">
    <property type="entry name" value="SnoaL-like"/>
</dbReference>
<gene>
    <name evidence="2" type="ORF">C7456_11145</name>
</gene>
<comment type="caution">
    <text evidence="2">The sequence shown here is derived from an EMBL/GenBank/DDBJ whole genome shotgun (WGS) entry which is preliminary data.</text>
</comment>
<dbReference type="RefSeq" id="WP_109724394.1">
    <property type="nucleotide sequence ID" value="NZ_MSZV01000109.1"/>
</dbReference>
<protein>
    <submittedName>
        <fullName evidence="2">SnoaL-like protein</fullName>
    </submittedName>
</protein>
<dbReference type="Pfam" id="PF12680">
    <property type="entry name" value="SnoaL_2"/>
    <property type="match status" value="1"/>
</dbReference>
<keyword evidence="3" id="KW-1185">Reference proteome</keyword>
<reference evidence="2 3" key="1">
    <citation type="submission" date="2018-05" db="EMBL/GenBank/DDBJ databases">
        <title>Genomic Encyclopedia of Type Strains, Phase IV (KMG-IV): sequencing the most valuable type-strain genomes for metagenomic binning, comparative biology and taxonomic classification.</title>
        <authorList>
            <person name="Goeker M."/>
        </authorList>
    </citation>
    <scope>NUCLEOTIDE SEQUENCE [LARGE SCALE GENOMIC DNA]</scope>
    <source>
        <strain evidence="2 3">DSM 14263</strain>
    </source>
</reference>
<dbReference type="AlphaFoldDB" id="A0A316HWM5"/>
<dbReference type="OrthoDB" id="9808719at2"/>
<proteinExistence type="predicted"/>
<dbReference type="EMBL" id="QGHC01000011">
    <property type="protein sequence ID" value="PWK84367.1"/>
    <property type="molecule type" value="Genomic_DNA"/>
</dbReference>
<accession>A0A316HWM5</accession>
<evidence type="ECO:0000313" key="2">
    <source>
        <dbReference type="EMBL" id="PWK84367.1"/>
    </source>
</evidence>
<dbReference type="SUPFAM" id="SSF54427">
    <property type="entry name" value="NTF2-like"/>
    <property type="match status" value="1"/>
</dbReference>
<evidence type="ECO:0000313" key="3">
    <source>
        <dbReference type="Proteomes" id="UP000245812"/>
    </source>
</evidence>
<organism evidence="2 3">
    <name type="scientific">Fulvimonas soli</name>
    <dbReference type="NCBI Taxonomy" id="155197"/>
    <lineage>
        <taxon>Bacteria</taxon>
        <taxon>Pseudomonadati</taxon>
        <taxon>Pseudomonadota</taxon>
        <taxon>Gammaproteobacteria</taxon>
        <taxon>Lysobacterales</taxon>
        <taxon>Rhodanobacteraceae</taxon>
        <taxon>Fulvimonas</taxon>
    </lineage>
</organism>
<sequence length="122" mass="13709">MTAIRTLVERYLQSWNETDPLRRRALIEDVYAEHAAYTDPMVEARGWEAIDATIAAVQAMFPGHAFRLAGEVDAHHHLARFRWHLVAPGVAEPLAIGFDVAELEDGRVRRVHGFLDRLPAAA</sequence>
<dbReference type="InterPro" id="IPR032710">
    <property type="entry name" value="NTF2-like_dom_sf"/>
</dbReference>